<evidence type="ECO:0000313" key="2">
    <source>
        <dbReference type="Proteomes" id="UP001169063"/>
    </source>
</evidence>
<evidence type="ECO:0000313" key="1">
    <source>
        <dbReference type="EMBL" id="MDO1558308.1"/>
    </source>
</evidence>
<protein>
    <submittedName>
        <fullName evidence="1">Uncharacterized protein</fullName>
    </submittedName>
</protein>
<reference evidence="1" key="1">
    <citation type="submission" date="2023-07" db="EMBL/GenBank/DDBJ databases">
        <title>Brevundimonas soil sp. nov., isolated from the soil of chemical plant.</title>
        <authorList>
            <person name="Wu N."/>
        </authorList>
    </citation>
    <scope>NUCLEOTIDE SEQUENCE</scope>
    <source>
        <strain evidence="1">XZ-24</strain>
    </source>
</reference>
<keyword evidence="2" id="KW-1185">Reference proteome</keyword>
<dbReference type="Proteomes" id="UP001169063">
    <property type="component" value="Unassembled WGS sequence"/>
</dbReference>
<organism evidence="1 2">
    <name type="scientific">Peiella sedimenti</name>
    <dbReference type="NCBI Taxonomy" id="3061083"/>
    <lineage>
        <taxon>Bacteria</taxon>
        <taxon>Pseudomonadati</taxon>
        <taxon>Pseudomonadota</taxon>
        <taxon>Alphaproteobacteria</taxon>
        <taxon>Caulobacterales</taxon>
        <taxon>Caulobacteraceae</taxon>
        <taxon>Peiella</taxon>
    </lineage>
</organism>
<sequence>MSRNAIARAAARKLLTAESAIDRALEATGELTSVLPSLRLQGNFACEVGHQAVVELAQAITSLADARGRVVAAHKTLNGVKQDFGIGLTGVPDKPEDGLEPRGLAVIDGGGAAAA</sequence>
<name>A0ABT8SKZ3_9CAUL</name>
<comment type="caution">
    <text evidence="1">The sequence shown here is derived from an EMBL/GenBank/DDBJ whole genome shotgun (WGS) entry which is preliminary data.</text>
</comment>
<proteinExistence type="predicted"/>
<accession>A0ABT8SKZ3</accession>
<dbReference type="RefSeq" id="WP_302108728.1">
    <property type="nucleotide sequence ID" value="NZ_JAUKTR010000001.1"/>
</dbReference>
<dbReference type="EMBL" id="JAUKTR010000001">
    <property type="protein sequence ID" value="MDO1558308.1"/>
    <property type="molecule type" value="Genomic_DNA"/>
</dbReference>
<gene>
    <name evidence="1" type="ORF">Q0812_02560</name>
</gene>